<feature type="active site" description="Nucleophile" evidence="4">
    <location>
        <position position="82"/>
    </location>
</feature>
<sequence length="408" mass="45462">MTAPLSIARRILFGRRAEERRKVSALTPGDMNSSSNGKRPFRVLSIDGGGIRGLLPAMVLADLERRTNRPIIDLFDMIVGTSTGGLLGLALAAPDEHGQPRHSARDIVRLYEQEGQRVFSRSVWHKIRAVGNLAEGKYPSMGLESVLHDYFGDTRLKDALAEVIVPAYEIERRFPFFFKTSNARAKAYYDYPMWQVIRAATAAPTYFEPMQIEIDGPNDYYALVDGALFAYNPGMCAYVEMLNRFPEYDNIVMVSLGTGELTRRLPYAEVKDWGAARWAQPTFAMMCDGISDVVDYQLQQLLPDLPDGRRQYYRFQARLDVGNDDMDDASNTNIRVLKLLAEDLLQANRMVLRSLSEQLLAWAPPRANAPEPNVAVDHQSIEMTGSASGFKPASAAMPAVDAANVGED</sequence>
<comment type="caution">
    <text evidence="7">The sequence shown here is derived from an EMBL/GenBank/DDBJ whole genome shotgun (WGS) entry which is preliminary data.</text>
</comment>
<organism evidence="7 8">
    <name type="scientific">Dongia soli</name>
    <dbReference type="NCBI Taxonomy" id="600628"/>
    <lineage>
        <taxon>Bacteria</taxon>
        <taxon>Pseudomonadati</taxon>
        <taxon>Pseudomonadota</taxon>
        <taxon>Alphaproteobacteria</taxon>
        <taxon>Rhodospirillales</taxon>
        <taxon>Dongiaceae</taxon>
        <taxon>Dongia</taxon>
    </lineage>
</organism>
<feature type="compositionally biased region" description="Low complexity" evidence="5">
    <location>
        <begin position="393"/>
        <end position="408"/>
    </location>
</feature>
<evidence type="ECO:0000313" key="7">
    <source>
        <dbReference type="EMBL" id="MDY0884202.1"/>
    </source>
</evidence>
<feature type="short sequence motif" description="DGA/G" evidence="4">
    <location>
        <begin position="225"/>
        <end position="227"/>
    </location>
</feature>
<dbReference type="PANTHER" id="PTHR32241:SF3">
    <property type="entry name" value="PATATIN-LIKE PROTEIN 6"/>
    <property type="match status" value="1"/>
</dbReference>
<dbReference type="InterPro" id="IPR016035">
    <property type="entry name" value="Acyl_Trfase/lysoPLipase"/>
</dbReference>
<evidence type="ECO:0000256" key="2">
    <source>
        <dbReference type="ARBA" id="ARBA00022963"/>
    </source>
</evidence>
<dbReference type="Pfam" id="PF01734">
    <property type="entry name" value="Patatin"/>
    <property type="match status" value="1"/>
</dbReference>
<dbReference type="EMBL" id="JAXCLW010000004">
    <property type="protein sequence ID" value="MDY0884202.1"/>
    <property type="molecule type" value="Genomic_DNA"/>
</dbReference>
<evidence type="ECO:0000259" key="6">
    <source>
        <dbReference type="PROSITE" id="PS51635"/>
    </source>
</evidence>
<dbReference type="SUPFAM" id="SSF52151">
    <property type="entry name" value="FabD/lysophospholipase-like"/>
    <property type="match status" value="1"/>
</dbReference>
<proteinExistence type="predicted"/>
<evidence type="ECO:0000313" key="8">
    <source>
        <dbReference type="Proteomes" id="UP001279642"/>
    </source>
</evidence>
<evidence type="ECO:0000256" key="3">
    <source>
        <dbReference type="ARBA" id="ARBA00023098"/>
    </source>
</evidence>
<keyword evidence="8" id="KW-1185">Reference proteome</keyword>
<feature type="domain" description="PNPLA" evidence="6">
    <location>
        <begin position="44"/>
        <end position="238"/>
    </location>
</feature>
<evidence type="ECO:0000256" key="4">
    <source>
        <dbReference type="PROSITE-ProRule" id="PRU01161"/>
    </source>
</evidence>
<protein>
    <submittedName>
        <fullName evidence="7">Patatin-like phospholipase family protein</fullName>
    </submittedName>
</protein>
<gene>
    <name evidence="7" type="ORF">SMD27_15255</name>
</gene>
<accession>A0ABU5EDG7</accession>
<name>A0ABU5EDG7_9PROT</name>
<dbReference type="InterPro" id="IPR002641">
    <property type="entry name" value="PNPLA_dom"/>
</dbReference>
<keyword evidence="2 4" id="KW-0442">Lipid degradation</keyword>
<feature type="short sequence motif" description="GXGXXG" evidence="4">
    <location>
        <begin position="48"/>
        <end position="53"/>
    </location>
</feature>
<reference evidence="7 8" key="1">
    <citation type="journal article" date="2016" name="Antonie Van Leeuwenhoek">
        <title>Dongia soli sp. nov., isolated from soil from Dokdo, Korea.</title>
        <authorList>
            <person name="Kim D.U."/>
            <person name="Lee H."/>
            <person name="Kim H."/>
            <person name="Kim S.G."/>
            <person name="Ka J.O."/>
        </authorList>
    </citation>
    <scope>NUCLEOTIDE SEQUENCE [LARGE SCALE GENOMIC DNA]</scope>
    <source>
        <strain evidence="7 8">D78</strain>
    </source>
</reference>
<dbReference type="PROSITE" id="PS51635">
    <property type="entry name" value="PNPLA"/>
    <property type="match status" value="1"/>
</dbReference>
<keyword evidence="3 4" id="KW-0443">Lipid metabolism</keyword>
<feature type="region of interest" description="Disordered" evidence="5">
    <location>
        <begin position="387"/>
        <end position="408"/>
    </location>
</feature>
<evidence type="ECO:0000256" key="1">
    <source>
        <dbReference type="ARBA" id="ARBA00022801"/>
    </source>
</evidence>
<evidence type="ECO:0000256" key="5">
    <source>
        <dbReference type="SAM" id="MobiDB-lite"/>
    </source>
</evidence>
<feature type="active site" description="Proton acceptor" evidence="4">
    <location>
        <position position="225"/>
    </location>
</feature>
<keyword evidence="1 4" id="KW-0378">Hydrolase</keyword>
<dbReference type="PANTHER" id="PTHR32241">
    <property type="entry name" value="PATATIN-LIKE PROTEIN 6"/>
    <property type="match status" value="1"/>
</dbReference>
<dbReference type="Gene3D" id="3.40.1090.10">
    <property type="entry name" value="Cytosolic phospholipase A2 catalytic domain"/>
    <property type="match status" value="1"/>
</dbReference>
<dbReference type="RefSeq" id="WP_320509272.1">
    <property type="nucleotide sequence ID" value="NZ_JAXCLW010000004.1"/>
</dbReference>
<feature type="short sequence motif" description="GXSXG" evidence="4">
    <location>
        <begin position="80"/>
        <end position="84"/>
    </location>
</feature>
<dbReference type="Proteomes" id="UP001279642">
    <property type="component" value="Unassembled WGS sequence"/>
</dbReference>